<feature type="compositionally biased region" description="Low complexity" evidence="2">
    <location>
        <begin position="212"/>
        <end position="225"/>
    </location>
</feature>
<feature type="region of interest" description="Disordered" evidence="2">
    <location>
        <begin position="208"/>
        <end position="254"/>
    </location>
</feature>
<dbReference type="AlphaFoldDB" id="A0A161W240"/>
<dbReference type="EMBL" id="LFIW01001779">
    <property type="protein sequence ID" value="KZL81085.1"/>
    <property type="molecule type" value="Genomic_DNA"/>
</dbReference>
<keyword evidence="1" id="KW-0175">Coiled coil</keyword>
<keyword evidence="4" id="KW-1185">Reference proteome</keyword>
<proteinExistence type="predicted"/>
<organism evidence="3 4">
    <name type="scientific">Colletotrichum incanum</name>
    <name type="common">Soybean anthracnose fungus</name>
    <dbReference type="NCBI Taxonomy" id="1573173"/>
    <lineage>
        <taxon>Eukaryota</taxon>
        <taxon>Fungi</taxon>
        <taxon>Dikarya</taxon>
        <taxon>Ascomycota</taxon>
        <taxon>Pezizomycotina</taxon>
        <taxon>Sordariomycetes</taxon>
        <taxon>Hypocreomycetidae</taxon>
        <taxon>Glomerellales</taxon>
        <taxon>Glomerellaceae</taxon>
        <taxon>Colletotrichum</taxon>
        <taxon>Colletotrichum spaethianum species complex</taxon>
    </lineage>
</organism>
<reference evidence="3 4" key="1">
    <citation type="submission" date="2015-06" db="EMBL/GenBank/DDBJ databases">
        <title>Survival trade-offs in plant roots during colonization by closely related pathogenic and mutualistic fungi.</title>
        <authorList>
            <person name="Hacquard S."/>
            <person name="Kracher B."/>
            <person name="Hiruma K."/>
            <person name="Weinman A."/>
            <person name="Muench P."/>
            <person name="Garrido Oter R."/>
            <person name="Ver Loren van Themaat E."/>
            <person name="Dallerey J.-F."/>
            <person name="Damm U."/>
            <person name="Henrissat B."/>
            <person name="Lespinet O."/>
            <person name="Thon M."/>
            <person name="Kemen E."/>
            <person name="McHardy A.C."/>
            <person name="Schulze-Lefert P."/>
            <person name="O'Connell R.J."/>
        </authorList>
    </citation>
    <scope>NUCLEOTIDE SEQUENCE [LARGE SCALE GENOMIC DNA]</scope>
    <source>
        <strain evidence="3 4">MAFF 238704</strain>
    </source>
</reference>
<feature type="compositionally biased region" description="Polar residues" evidence="2">
    <location>
        <begin position="423"/>
        <end position="434"/>
    </location>
</feature>
<evidence type="ECO:0000313" key="3">
    <source>
        <dbReference type="EMBL" id="KZL81085.1"/>
    </source>
</evidence>
<feature type="coiled-coil region" evidence="1">
    <location>
        <begin position="628"/>
        <end position="698"/>
    </location>
</feature>
<dbReference type="Proteomes" id="UP000076584">
    <property type="component" value="Unassembled WGS sequence"/>
</dbReference>
<feature type="region of interest" description="Disordered" evidence="2">
    <location>
        <begin position="487"/>
        <end position="507"/>
    </location>
</feature>
<evidence type="ECO:0000256" key="1">
    <source>
        <dbReference type="SAM" id="Coils"/>
    </source>
</evidence>
<name>A0A161W240_COLIC</name>
<protein>
    <submittedName>
        <fullName evidence="3">Uncharacterized protein</fullName>
    </submittedName>
</protein>
<evidence type="ECO:0000313" key="4">
    <source>
        <dbReference type="Proteomes" id="UP000076584"/>
    </source>
</evidence>
<feature type="region of interest" description="Disordered" evidence="2">
    <location>
        <begin position="405"/>
        <end position="436"/>
    </location>
</feature>
<sequence>MTMSSVTPPKTPKAWKLWAKQQIHPSYFLTSPDMLSTYKFDEELGKYSSLCGNAVIQRLEKVVWDEKAQAPANKTKQRVYVSMFLGPLRVQPDYAPSASKFEALRIINGLKLPSDVVDLLSQTGWDPFKCCDPSLKAQERKLQPKSMGYNSRLYSFHFSPSQPSSDFDPIHRNKAMTSASFITNTPLQVNMTSQPNPMTAMTPKTMVRRPAPTVSPSTPVTNTTSLHPQSMPLEQAPKKTNPLPEPVTNTNTQKPAPQVTLKTVMASSSKSVAKAAAKRGRVTAAKTPMGWKRWAKKQKNTIYSEPAFQASSNAVDLYLTSYLSWDEKGKKPADISHQLLYSHLMAQWENIKKQGQPPPASTLEAIRIMNSLVIPADIVDMLEKAGWDADRCCNPKLSQEQRKIGAGLAEAKRSIEDEDESSPRSNRQDTTAAIPQQHFKIVTLSPEITTFTHPSSRELSLVSDHNIVKAEKASPIPAILRQAGNFHSTNIPGDDTGEDGSSNYSNRGSLEVDMEPRVDPNTIAAAVHNTQPADITKLTNSVNFSPGSAHRIAIARSTSSKRRKRTSRKEMKRAIDAVSNSLTVISASHSIKFRDQAGRLSEYSEKFDAHSDQFQEQSNQLHEHADRLHDHSNQLQKQELALAQLRRDNQALRECLQGVLLPLAQAVNVLHKSNKVDKRTLKSTKKRAERELEEFKSADKTIKVLEQSINHLRCLVGAVEDRLEGRNEA</sequence>
<comment type="caution">
    <text evidence="3">The sequence shown here is derived from an EMBL/GenBank/DDBJ whole genome shotgun (WGS) entry which is preliminary data.</text>
</comment>
<evidence type="ECO:0000256" key="2">
    <source>
        <dbReference type="SAM" id="MobiDB-lite"/>
    </source>
</evidence>
<gene>
    <name evidence="3" type="ORF">CI238_09812</name>
</gene>
<accession>A0A161W240</accession>